<evidence type="ECO:0000256" key="2">
    <source>
        <dbReference type="ARBA" id="ARBA00023125"/>
    </source>
</evidence>
<feature type="coiled-coil region" evidence="6">
    <location>
        <begin position="435"/>
        <end position="462"/>
    </location>
</feature>
<dbReference type="AlphaFoldDB" id="A0A420ZAZ8"/>
<feature type="domain" description="Resolvase/invertase-type recombinase catalytic" evidence="7">
    <location>
        <begin position="3"/>
        <end position="150"/>
    </location>
</feature>
<feature type="active site" description="O-(5'-phospho-DNA)-serine intermediate" evidence="4 5">
    <location>
        <position position="11"/>
    </location>
</feature>
<dbReference type="SUPFAM" id="SSF53041">
    <property type="entry name" value="Resolvase-like"/>
    <property type="match status" value="1"/>
</dbReference>
<dbReference type="PROSITE" id="PS51736">
    <property type="entry name" value="RECOMBINASES_3"/>
    <property type="match status" value="1"/>
</dbReference>
<organism evidence="9 10">
    <name type="scientific">candidate division Kazan bacterium</name>
    <dbReference type="NCBI Taxonomy" id="2202143"/>
    <lineage>
        <taxon>Bacteria</taxon>
        <taxon>Bacteria division Kazan-3B-28</taxon>
    </lineage>
</organism>
<dbReference type="CDD" id="cd00338">
    <property type="entry name" value="Ser_Recombinase"/>
    <property type="match status" value="1"/>
</dbReference>
<dbReference type="InterPro" id="IPR006119">
    <property type="entry name" value="Resolv_N"/>
</dbReference>
<evidence type="ECO:0000256" key="6">
    <source>
        <dbReference type="SAM" id="Coils"/>
    </source>
</evidence>
<dbReference type="InterPro" id="IPR025827">
    <property type="entry name" value="Zn_ribbon_recom_dom"/>
</dbReference>
<feature type="domain" description="Recombinase" evidence="8">
    <location>
        <begin position="159"/>
        <end position="303"/>
    </location>
</feature>
<dbReference type="PROSITE" id="PS00397">
    <property type="entry name" value="RECOMBINASES_1"/>
    <property type="match status" value="1"/>
</dbReference>
<dbReference type="InterPro" id="IPR036162">
    <property type="entry name" value="Resolvase-like_N_sf"/>
</dbReference>
<evidence type="ECO:0000313" key="9">
    <source>
        <dbReference type="EMBL" id="RLC35758.1"/>
    </source>
</evidence>
<dbReference type="GO" id="GO:0015074">
    <property type="term" value="P:DNA integration"/>
    <property type="evidence" value="ECO:0007669"/>
    <property type="project" value="UniProtKB-KW"/>
</dbReference>
<accession>A0A420ZAZ8</accession>
<dbReference type="Pfam" id="PF13408">
    <property type="entry name" value="Zn_ribbon_recom"/>
    <property type="match status" value="1"/>
</dbReference>
<dbReference type="PANTHER" id="PTHR30461:SF23">
    <property type="entry name" value="DNA RECOMBINASE-RELATED"/>
    <property type="match status" value="1"/>
</dbReference>
<dbReference type="PROSITE" id="PS51737">
    <property type="entry name" value="RECOMBINASE_DNA_BIND"/>
    <property type="match status" value="1"/>
</dbReference>
<dbReference type="Gene3D" id="3.90.1750.20">
    <property type="entry name" value="Putative Large Serine Recombinase, Chain B, Domain 2"/>
    <property type="match status" value="1"/>
</dbReference>
<keyword evidence="2" id="KW-0238">DNA-binding</keyword>
<dbReference type="GO" id="GO:0003677">
    <property type="term" value="F:DNA binding"/>
    <property type="evidence" value="ECO:0007669"/>
    <property type="project" value="UniProtKB-KW"/>
</dbReference>
<gene>
    <name evidence="9" type="ORF">DRH29_05835</name>
</gene>
<name>A0A420ZAZ8_UNCK3</name>
<sequence>MKLVAIYARVSSDRQKEEHTIGSQVLALMNYARNEAYTVPQEWIFQDEGYSGASLIRPGLERLRDLASEGQIETVLAYSPDRLSRKYAYQVLLIEEFARYGVEVAFVKSPKATTPEEELLLQFQGMIAEYERAQIAERSRRGKRYRAKAGSVNVLSGAPYGYRYIKKTDTSAAYYEVIEEQAEVVREVYKLYTEAGFSINAIARWLNAHRIQTRKGKSQWERSTVWAMLRNPAYMGKACFGKTELTERKKVTRLLRQRGGFSPRTSSNRERPRSEWMEIPVPAIVEEETFGLAQERLEHNKRFSPRRTVEPTLLQGMLVCNRCGYALYRTSTRTSKKKLYYYRCLGSDAYRYFNKRVCENRPIRQDYLDEVVWKHVVRLLKSPELIRSEITRRIKQIQDSSPTKRRKDGVEREITRIGKSTEKLLDAYQEGLMQVEELRRRMPGLRKRQEALKTELNNLEAASSNHKQFLRLSENIEDFLGRLCKTADSMSVRDRQKIIRLVVKEILVDLDSIKIMHSIPVSEVSPGSGPEGGPEIPSYLLRSWSHQSHAG</sequence>
<dbReference type="InterPro" id="IPR050639">
    <property type="entry name" value="SSR_resolvase"/>
</dbReference>
<dbReference type="GO" id="GO:0000150">
    <property type="term" value="F:DNA strand exchange activity"/>
    <property type="evidence" value="ECO:0007669"/>
    <property type="project" value="InterPro"/>
</dbReference>
<evidence type="ECO:0000256" key="4">
    <source>
        <dbReference type="PIRSR" id="PIRSR606118-50"/>
    </source>
</evidence>
<dbReference type="Proteomes" id="UP000281261">
    <property type="component" value="Unassembled WGS sequence"/>
</dbReference>
<evidence type="ECO:0000256" key="5">
    <source>
        <dbReference type="PROSITE-ProRule" id="PRU10137"/>
    </source>
</evidence>
<keyword evidence="6" id="KW-0175">Coiled coil</keyword>
<dbReference type="PANTHER" id="PTHR30461">
    <property type="entry name" value="DNA-INVERTASE FROM LAMBDOID PROPHAGE"/>
    <property type="match status" value="1"/>
</dbReference>
<protein>
    <submittedName>
        <fullName evidence="9">Recombinase family protein</fullName>
    </submittedName>
</protein>
<dbReference type="InterPro" id="IPR011109">
    <property type="entry name" value="DNA_bind_recombinase_dom"/>
</dbReference>
<evidence type="ECO:0000256" key="1">
    <source>
        <dbReference type="ARBA" id="ARBA00022908"/>
    </source>
</evidence>
<keyword evidence="3" id="KW-0233">DNA recombination</keyword>
<comment type="caution">
    <text evidence="9">The sequence shown here is derived from an EMBL/GenBank/DDBJ whole genome shotgun (WGS) entry which is preliminary data.</text>
</comment>
<dbReference type="Pfam" id="PF00239">
    <property type="entry name" value="Resolvase"/>
    <property type="match status" value="1"/>
</dbReference>
<evidence type="ECO:0000313" key="10">
    <source>
        <dbReference type="Proteomes" id="UP000281261"/>
    </source>
</evidence>
<keyword evidence="1" id="KW-0229">DNA integration</keyword>
<evidence type="ECO:0000259" key="8">
    <source>
        <dbReference type="PROSITE" id="PS51737"/>
    </source>
</evidence>
<reference evidence="9 10" key="1">
    <citation type="submission" date="2018-06" db="EMBL/GenBank/DDBJ databases">
        <title>Extensive metabolic versatility and redundancy in microbially diverse, dynamic hydrothermal sediments.</title>
        <authorList>
            <person name="Dombrowski N."/>
            <person name="Teske A."/>
            <person name="Baker B.J."/>
        </authorList>
    </citation>
    <scope>NUCLEOTIDE SEQUENCE [LARGE SCALE GENOMIC DNA]</scope>
    <source>
        <strain evidence="9">B79_G16</strain>
    </source>
</reference>
<proteinExistence type="predicted"/>
<dbReference type="Gene3D" id="3.40.50.1390">
    <property type="entry name" value="Resolvase, N-terminal catalytic domain"/>
    <property type="match status" value="1"/>
</dbReference>
<dbReference type="SMART" id="SM00857">
    <property type="entry name" value="Resolvase"/>
    <property type="match status" value="1"/>
</dbReference>
<evidence type="ECO:0000256" key="3">
    <source>
        <dbReference type="ARBA" id="ARBA00023172"/>
    </source>
</evidence>
<dbReference type="InterPro" id="IPR006118">
    <property type="entry name" value="Recombinase_CS"/>
</dbReference>
<dbReference type="InterPro" id="IPR038109">
    <property type="entry name" value="DNA_bind_recomb_sf"/>
</dbReference>
<evidence type="ECO:0000259" key="7">
    <source>
        <dbReference type="PROSITE" id="PS51736"/>
    </source>
</evidence>
<dbReference type="EMBL" id="QMNG01000125">
    <property type="protein sequence ID" value="RLC35758.1"/>
    <property type="molecule type" value="Genomic_DNA"/>
</dbReference>
<dbReference type="Pfam" id="PF07508">
    <property type="entry name" value="Recombinase"/>
    <property type="match status" value="1"/>
</dbReference>